<dbReference type="AlphaFoldDB" id="A0A914RJS4"/>
<accession>A0A914RJS4</accession>
<name>A0A914RJS4_PAREQ</name>
<protein>
    <submittedName>
        <fullName evidence="2">Uncharacterized protein</fullName>
    </submittedName>
</protein>
<sequence>MLMRVHIGTKICTHLIKLLLLDRFFIQYRPKLFQRLQFFLGLIQPLQ</sequence>
<dbReference type="WBParaSite" id="PEQ_0000502701-mRNA-1">
    <property type="protein sequence ID" value="PEQ_0000502701-mRNA-1"/>
    <property type="gene ID" value="PEQ_0000502701"/>
</dbReference>
<organism evidence="1 2">
    <name type="scientific">Parascaris equorum</name>
    <name type="common">Equine roundworm</name>
    <dbReference type="NCBI Taxonomy" id="6256"/>
    <lineage>
        <taxon>Eukaryota</taxon>
        <taxon>Metazoa</taxon>
        <taxon>Ecdysozoa</taxon>
        <taxon>Nematoda</taxon>
        <taxon>Chromadorea</taxon>
        <taxon>Rhabditida</taxon>
        <taxon>Spirurina</taxon>
        <taxon>Ascaridomorpha</taxon>
        <taxon>Ascaridoidea</taxon>
        <taxon>Ascarididae</taxon>
        <taxon>Parascaris</taxon>
    </lineage>
</organism>
<reference evidence="2" key="1">
    <citation type="submission" date="2022-11" db="UniProtKB">
        <authorList>
            <consortium name="WormBaseParasite"/>
        </authorList>
    </citation>
    <scope>IDENTIFICATION</scope>
</reference>
<evidence type="ECO:0000313" key="1">
    <source>
        <dbReference type="Proteomes" id="UP000887564"/>
    </source>
</evidence>
<evidence type="ECO:0000313" key="2">
    <source>
        <dbReference type="WBParaSite" id="PEQ_0000502701-mRNA-1"/>
    </source>
</evidence>
<proteinExistence type="predicted"/>
<keyword evidence="1" id="KW-1185">Reference proteome</keyword>
<dbReference type="Proteomes" id="UP000887564">
    <property type="component" value="Unplaced"/>
</dbReference>